<dbReference type="Gene3D" id="3.40.50.1820">
    <property type="entry name" value="alpha/beta hydrolase"/>
    <property type="match status" value="1"/>
</dbReference>
<accession>A0A540VA24</accession>
<dbReference type="InterPro" id="IPR002925">
    <property type="entry name" value="Dienelactn_hydro"/>
</dbReference>
<dbReference type="InterPro" id="IPR029058">
    <property type="entry name" value="AB_hydrolase_fold"/>
</dbReference>
<gene>
    <name evidence="2" type="ORF">FKZ61_20775</name>
</gene>
<sequence length="228" mass="25033">MIRNIPMPMHTVESRRQSFQGYLALPPSGSGPGVLLLHAWWGLNPFIQELSDRLAQAGFVTFAPDYYDGAVATTIEDATRHRQALDRKATNRLVADAVDFLVDLPALTSSQIGVVGFSLGCGFAIEAARSRNQTVNAVVLYYGTGGGKFDKVQADFLGHFAAQDEWGAHGARAKALAERIQTAGRNALFHIYPETEHWFAEADRPEFDPEAAELAWDRTVQFLGQQLA</sequence>
<comment type="caution">
    <text evidence="2">The sequence shown here is derived from an EMBL/GenBank/DDBJ whole genome shotgun (WGS) entry which is preliminary data.</text>
</comment>
<dbReference type="EMBL" id="VIGC01000037">
    <property type="protein sequence ID" value="TQE93581.1"/>
    <property type="molecule type" value="Genomic_DNA"/>
</dbReference>
<evidence type="ECO:0000313" key="2">
    <source>
        <dbReference type="EMBL" id="TQE93581.1"/>
    </source>
</evidence>
<dbReference type="Proteomes" id="UP000317371">
    <property type="component" value="Unassembled WGS sequence"/>
</dbReference>
<dbReference type="Pfam" id="PF01738">
    <property type="entry name" value="DLH"/>
    <property type="match status" value="1"/>
</dbReference>
<name>A0A540VA24_9CHLR</name>
<feature type="domain" description="Dienelactone hydrolase" evidence="1">
    <location>
        <begin position="19"/>
        <end position="226"/>
    </location>
</feature>
<dbReference type="PANTHER" id="PTHR46623:SF6">
    <property type="entry name" value="ALPHA_BETA-HYDROLASES SUPERFAMILY PROTEIN"/>
    <property type="match status" value="1"/>
</dbReference>
<reference evidence="2 3" key="1">
    <citation type="submission" date="2019-06" db="EMBL/GenBank/DDBJ databases">
        <title>Genome sequence of Litorilinea aerophila BAA-2444.</title>
        <authorList>
            <person name="Maclea K.S."/>
            <person name="Maurais E.G."/>
            <person name="Iannazzi L.C."/>
        </authorList>
    </citation>
    <scope>NUCLEOTIDE SEQUENCE [LARGE SCALE GENOMIC DNA]</scope>
    <source>
        <strain evidence="2 3">ATCC BAA-2444</strain>
    </source>
</reference>
<dbReference type="GO" id="GO:0016787">
    <property type="term" value="F:hydrolase activity"/>
    <property type="evidence" value="ECO:0007669"/>
    <property type="project" value="UniProtKB-KW"/>
</dbReference>
<dbReference type="InParanoid" id="A0A540VA24"/>
<dbReference type="RefSeq" id="WP_141612089.1">
    <property type="nucleotide sequence ID" value="NZ_VIGC02000037.1"/>
</dbReference>
<keyword evidence="3" id="KW-1185">Reference proteome</keyword>
<proteinExistence type="predicted"/>
<dbReference type="AlphaFoldDB" id="A0A540VA24"/>
<evidence type="ECO:0000259" key="1">
    <source>
        <dbReference type="Pfam" id="PF01738"/>
    </source>
</evidence>
<dbReference type="InterPro" id="IPR051049">
    <property type="entry name" value="Dienelactone_hydrolase-like"/>
</dbReference>
<dbReference type="PANTHER" id="PTHR46623">
    <property type="entry name" value="CARBOXYMETHYLENEBUTENOLIDASE-RELATED"/>
    <property type="match status" value="1"/>
</dbReference>
<dbReference type="OrthoDB" id="9771666at2"/>
<dbReference type="SUPFAM" id="SSF53474">
    <property type="entry name" value="alpha/beta-Hydrolases"/>
    <property type="match status" value="1"/>
</dbReference>
<protein>
    <submittedName>
        <fullName evidence="2">Dienelactone hydrolase family protein</fullName>
    </submittedName>
</protein>
<organism evidence="2 3">
    <name type="scientific">Litorilinea aerophila</name>
    <dbReference type="NCBI Taxonomy" id="1204385"/>
    <lineage>
        <taxon>Bacteria</taxon>
        <taxon>Bacillati</taxon>
        <taxon>Chloroflexota</taxon>
        <taxon>Caldilineae</taxon>
        <taxon>Caldilineales</taxon>
        <taxon>Caldilineaceae</taxon>
        <taxon>Litorilinea</taxon>
    </lineage>
</organism>
<keyword evidence="2" id="KW-0378">Hydrolase</keyword>
<evidence type="ECO:0000313" key="3">
    <source>
        <dbReference type="Proteomes" id="UP000317371"/>
    </source>
</evidence>